<dbReference type="RefSeq" id="WP_118877098.1">
    <property type="nucleotide sequence ID" value="NZ_QWEI01000009.1"/>
</dbReference>
<dbReference type="InterPro" id="IPR020845">
    <property type="entry name" value="AMP-binding_CS"/>
</dbReference>
<accession>A0A396SC36</accession>
<comment type="caution">
    <text evidence="2">The sequence shown here is derived from an EMBL/GenBank/DDBJ whole genome shotgun (WGS) entry which is preliminary data.</text>
</comment>
<dbReference type="PROSITE" id="PS00455">
    <property type="entry name" value="AMP_BINDING"/>
    <property type="match status" value="1"/>
</dbReference>
<feature type="domain" description="AMP-dependent synthetase/ligase" evidence="1">
    <location>
        <begin position="6"/>
        <end position="341"/>
    </location>
</feature>
<dbReference type="Gene3D" id="3.40.50.12780">
    <property type="entry name" value="N-terminal domain of ligase-like"/>
    <property type="match status" value="1"/>
</dbReference>
<dbReference type="InterPro" id="IPR042099">
    <property type="entry name" value="ANL_N_sf"/>
</dbReference>
<name>A0A396SC36_9BACL</name>
<evidence type="ECO:0000313" key="3">
    <source>
        <dbReference type="Proteomes" id="UP000265692"/>
    </source>
</evidence>
<evidence type="ECO:0000313" key="2">
    <source>
        <dbReference type="EMBL" id="RHW33983.1"/>
    </source>
</evidence>
<keyword evidence="3" id="KW-1185">Reference proteome</keyword>
<dbReference type="PANTHER" id="PTHR43767">
    <property type="entry name" value="LONG-CHAIN-FATTY-ACID--COA LIGASE"/>
    <property type="match status" value="1"/>
</dbReference>
<dbReference type="SUPFAM" id="SSF56801">
    <property type="entry name" value="Acetyl-CoA synthetase-like"/>
    <property type="match status" value="1"/>
</dbReference>
<dbReference type="Pfam" id="PF00501">
    <property type="entry name" value="AMP-binding"/>
    <property type="match status" value="1"/>
</dbReference>
<proteinExistence type="predicted"/>
<protein>
    <submittedName>
        <fullName evidence="2">AMP-dependent synthetase</fullName>
    </submittedName>
</protein>
<reference evidence="2 3" key="1">
    <citation type="submission" date="2018-08" db="EMBL/GenBank/DDBJ databases">
        <title>Lysinibacillus sp. YLB-03 draft genome sequence.</title>
        <authorList>
            <person name="Yu L."/>
        </authorList>
    </citation>
    <scope>NUCLEOTIDE SEQUENCE [LARGE SCALE GENOMIC DNA]</scope>
    <source>
        <strain evidence="2 3">YLB-03</strain>
    </source>
</reference>
<dbReference type="AlphaFoldDB" id="A0A396SC36"/>
<dbReference type="InterPro" id="IPR050237">
    <property type="entry name" value="ATP-dep_AMP-bd_enzyme"/>
</dbReference>
<sequence length="482" mass="54778">MNSFKKIEEFGNRTAVYAERNYSYFEMVEIADAICREVGERTLVFCLCSNNKESLFGYVGFIRGGVVPVLLDASIHIDRLRRLINLYKPTYIWARSDNQDLLKSMDRSFVFGDYTLFKRRTPFQHNLHEHLALLLTTSGSTGSPKFVRLSYENIFKNAESIARYLDINADDKPITTLPMNYSYGLSIINSHLICGATIIVTDASIMTKDFWELCRGQRATTFGGVPFVYEMLDRLNFEEFNLPSLKKLTQAGGKLSPMLSRKFSEVCNRKGIQFFTMYGQTEATARMTYLPYDKSLEKAGSIGIAIPGGKLILQDDNGNKITAPNVIGELIYIGENVSLGYAESLFDLSKKDENNGILRTGDMAYFDQDGYFFITGRIKRMIKVYGNRISLDEVEGLLNEHGYDCICAGTDDHLYIYTLKDDSVQIKKIIKEKLNLKGFKVMKIEEIPRNHFGKILYSKLPNMNQLQSPEPVTGNLIYATKL</sequence>
<dbReference type="Proteomes" id="UP000265692">
    <property type="component" value="Unassembled WGS sequence"/>
</dbReference>
<dbReference type="PANTHER" id="PTHR43767:SF10">
    <property type="entry name" value="SURFACTIN SYNTHASE SUBUNIT 1"/>
    <property type="match status" value="1"/>
</dbReference>
<dbReference type="EMBL" id="QWEI01000009">
    <property type="protein sequence ID" value="RHW33983.1"/>
    <property type="molecule type" value="Genomic_DNA"/>
</dbReference>
<dbReference type="OrthoDB" id="9778383at2"/>
<gene>
    <name evidence="2" type="ORF">D1B33_14350</name>
</gene>
<evidence type="ECO:0000259" key="1">
    <source>
        <dbReference type="Pfam" id="PF00501"/>
    </source>
</evidence>
<dbReference type="InterPro" id="IPR000873">
    <property type="entry name" value="AMP-dep_synth/lig_dom"/>
</dbReference>
<organism evidence="2 3">
    <name type="scientific">Ureibacillus yapensis</name>
    <dbReference type="NCBI Taxonomy" id="2304605"/>
    <lineage>
        <taxon>Bacteria</taxon>
        <taxon>Bacillati</taxon>
        <taxon>Bacillota</taxon>
        <taxon>Bacilli</taxon>
        <taxon>Bacillales</taxon>
        <taxon>Caryophanaceae</taxon>
        <taxon>Ureibacillus</taxon>
    </lineage>
</organism>